<proteinExistence type="predicted"/>
<name>A0A5Y3A2W4_SALER</name>
<organism evidence="2">
    <name type="scientific">Salmonella enterica</name>
    <name type="common">Salmonella choleraesuis</name>
    <dbReference type="NCBI Taxonomy" id="28901"/>
    <lineage>
        <taxon>Bacteria</taxon>
        <taxon>Pseudomonadati</taxon>
        <taxon>Pseudomonadota</taxon>
        <taxon>Gammaproteobacteria</taxon>
        <taxon>Enterobacterales</taxon>
        <taxon>Enterobacteriaceae</taxon>
        <taxon>Salmonella</taxon>
    </lineage>
</organism>
<dbReference type="InterPro" id="IPR003779">
    <property type="entry name" value="CMD-like"/>
</dbReference>
<protein>
    <submittedName>
        <fullName evidence="2">Carboxymuconolactone decarboxylase family protein</fullName>
    </submittedName>
</protein>
<reference evidence="2" key="1">
    <citation type="submission" date="2019-07" db="EMBL/GenBank/DDBJ databases">
        <authorList>
            <consortium name="PulseNet: The National Subtyping Network for Foodborne Disease Surveillance"/>
            <person name="Tarr C.L."/>
            <person name="Trees E."/>
            <person name="Katz L.S."/>
            <person name="Carleton-Romer H.A."/>
            <person name="Stroika S."/>
            <person name="Kucerova Z."/>
            <person name="Roache K.F."/>
            <person name="Sabol A.L."/>
            <person name="Besser J."/>
            <person name="Gerner-Smidt P."/>
        </authorList>
    </citation>
    <scope>NUCLEOTIDE SEQUENCE</scope>
    <source>
        <strain evidence="2">PNUSAS081329</strain>
    </source>
</reference>
<evidence type="ECO:0000259" key="1">
    <source>
        <dbReference type="Pfam" id="PF02627"/>
    </source>
</evidence>
<comment type="caution">
    <text evidence="2">The sequence shown here is derived from an EMBL/GenBank/DDBJ whole genome shotgun (WGS) entry which is preliminary data.</text>
</comment>
<dbReference type="NCBIfam" id="TIGR00778">
    <property type="entry name" value="ahpD_dom"/>
    <property type="match status" value="1"/>
</dbReference>
<dbReference type="PANTHER" id="PTHR33930:SF2">
    <property type="entry name" value="BLR3452 PROTEIN"/>
    <property type="match status" value="1"/>
</dbReference>
<gene>
    <name evidence="2" type="ORF">FNG02_24905</name>
</gene>
<dbReference type="Gene3D" id="1.20.1290.10">
    <property type="entry name" value="AhpD-like"/>
    <property type="match status" value="1"/>
</dbReference>
<dbReference type="EMBL" id="AAIPPN010000021">
    <property type="protein sequence ID" value="ECG8068668.1"/>
    <property type="molecule type" value="Genomic_DNA"/>
</dbReference>
<dbReference type="SUPFAM" id="SSF69118">
    <property type="entry name" value="AhpD-like"/>
    <property type="match status" value="1"/>
</dbReference>
<dbReference type="PANTHER" id="PTHR33930">
    <property type="entry name" value="ALKYL HYDROPEROXIDE REDUCTASE AHPD"/>
    <property type="match status" value="1"/>
</dbReference>
<dbReference type="Pfam" id="PF02627">
    <property type="entry name" value="CMD"/>
    <property type="match status" value="1"/>
</dbReference>
<dbReference type="InterPro" id="IPR004675">
    <property type="entry name" value="AhpD_core"/>
</dbReference>
<sequence length="111" mass="11807">MNWNEYRKETLSNVSDFAKAAPETMKALMAVSAAPQKTGHLDEKTRELISVAVAITTRCDGCIAAHAEAAVKAGVTEEELTEALSVAINLNTGAAMVYSSRALAAVRQVQK</sequence>
<accession>A0A5Y3A2W4</accession>
<evidence type="ECO:0000313" key="2">
    <source>
        <dbReference type="EMBL" id="ECG8068668.1"/>
    </source>
</evidence>
<dbReference type="AlphaFoldDB" id="A0A5Y3A2W4"/>
<feature type="domain" description="Carboxymuconolactone decarboxylase-like" evidence="1">
    <location>
        <begin position="22"/>
        <end position="104"/>
    </location>
</feature>
<dbReference type="InterPro" id="IPR029032">
    <property type="entry name" value="AhpD-like"/>
</dbReference>
<dbReference type="GO" id="GO:0051920">
    <property type="term" value="F:peroxiredoxin activity"/>
    <property type="evidence" value="ECO:0007669"/>
    <property type="project" value="InterPro"/>
</dbReference>